<evidence type="ECO:0000256" key="1">
    <source>
        <dbReference type="ARBA" id="ARBA00022670"/>
    </source>
</evidence>
<dbReference type="InterPro" id="IPR000209">
    <property type="entry name" value="Peptidase_S8/S53_dom"/>
</dbReference>
<evidence type="ECO:0000313" key="7">
    <source>
        <dbReference type="EMBL" id="MBS2212099.1"/>
    </source>
</evidence>
<dbReference type="PROSITE" id="PS00138">
    <property type="entry name" value="SUBTILASE_SER"/>
    <property type="match status" value="1"/>
</dbReference>
<dbReference type="SUPFAM" id="SSF49265">
    <property type="entry name" value="Fibronectin type III"/>
    <property type="match status" value="1"/>
</dbReference>
<gene>
    <name evidence="7" type="ORF">KEM09_11835</name>
</gene>
<dbReference type="PROSITE" id="PS50853">
    <property type="entry name" value="FN3"/>
    <property type="match status" value="1"/>
</dbReference>
<dbReference type="Pfam" id="PF00082">
    <property type="entry name" value="Peptidase_S8"/>
    <property type="match status" value="1"/>
</dbReference>
<dbReference type="NCBIfam" id="TIGR04183">
    <property type="entry name" value="Por_Secre_tail"/>
    <property type="match status" value="1"/>
</dbReference>
<dbReference type="EMBL" id="JAGUCN010000012">
    <property type="protein sequence ID" value="MBS2212099.1"/>
    <property type="molecule type" value="Genomic_DNA"/>
</dbReference>
<dbReference type="InterPro" id="IPR026444">
    <property type="entry name" value="Secre_tail"/>
</dbReference>
<feature type="chain" id="PRO_5047448202" evidence="5">
    <location>
        <begin position="24"/>
        <end position="2584"/>
    </location>
</feature>
<keyword evidence="1 4" id="KW-0645">Protease</keyword>
<evidence type="ECO:0000256" key="5">
    <source>
        <dbReference type="SAM" id="SignalP"/>
    </source>
</evidence>
<reference evidence="7 8" key="1">
    <citation type="journal article" date="2014" name="Int. J. Syst. Evol. Microbiol.">
        <title>Carboxylicivirga gen. nov. in the family Marinilabiliaceae with two novel species, Carboxylicivirga mesophila sp. nov. and Carboxylicivirga taeanensis sp. nov., and reclassification of Cytophaga fermentans as Saccharicrinis fermentans gen. nov., comb. nov.</title>
        <authorList>
            <person name="Yang S.H."/>
            <person name="Seo H.S."/>
            <person name="Woo J.H."/>
            <person name="Oh H.M."/>
            <person name="Jang H."/>
            <person name="Lee J.H."/>
            <person name="Kim S.J."/>
            <person name="Kwon K.K."/>
        </authorList>
    </citation>
    <scope>NUCLEOTIDE SEQUENCE [LARGE SCALE GENOMIC DNA]</scope>
    <source>
        <strain evidence="7 8">JCM 18290</strain>
    </source>
</reference>
<evidence type="ECO:0000259" key="6">
    <source>
        <dbReference type="PROSITE" id="PS50853"/>
    </source>
</evidence>
<evidence type="ECO:0000256" key="4">
    <source>
        <dbReference type="PROSITE-ProRule" id="PRU01240"/>
    </source>
</evidence>
<feature type="active site" description="Charge relay system" evidence="4">
    <location>
        <position position="262"/>
    </location>
</feature>
<dbReference type="InterPro" id="IPR036852">
    <property type="entry name" value="Peptidase_S8/S53_dom_sf"/>
</dbReference>
<evidence type="ECO:0000313" key="8">
    <source>
        <dbReference type="Proteomes" id="UP000721861"/>
    </source>
</evidence>
<dbReference type="InterPro" id="IPR015500">
    <property type="entry name" value="Peptidase_S8_subtilisin-rel"/>
</dbReference>
<dbReference type="Gene3D" id="3.40.50.200">
    <property type="entry name" value="Peptidase S8/S53 domain"/>
    <property type="match status" value="1"/>
</dbReference>
<dbReference type="Proteomes" id="UP000721861">
    <property type="component" value="Unassembled WGS sequence"/>
</dbReference>
<accession>A0ABS5KAP6</accession>
<feature type="active site" description="Charge relay system" evidence="4">
    <location>
        <position position="450"/>
    </location>
</feature>
<feature type="domain" description="Fibronectin type-III" evidence="6">
    <location>
        <begin position="523"/>
        <end position="629"/>
    </location>
</feature>
<keyword evidence="3 4" id="KW-0720">Serine protease</keyword>
<dbReference type="Gene3D" id="2.60.40.10">
    <property type="entry name" value="Immunoglobulins"/>
    <property type="match status" value="2"/>
</dbReference>
<dbReference type="SUPFAM" id="SSF52743">
    <property type="entry name" value="Subtilisin-like"/>
    <property type="match status" value="1"/>
</dbReference>
<keyword evidence="2 4" id="KW-0378">Hydrolase</keyword>
<evidence type="ECO:0000256" key="2">
    <source>
        <dbReference type="ARBA" id="ARBA00022801"/>
    </source>
</evidence>
<dbReference type="PROSITE" id="PS00137">
    <property type="entry name" value="SUBTILASE_HIS"/>
    <property type="match status" value="1"/>
</dbReference>
<keyword evidence="5" id="KW-0732">Signal</keyword>
<proteinExistence type="inferred from homology"/>
<dbReference type="InterPro" id="IPR003961">
    <property type="entry name" value="FN3_dom"/>
</dbReference>
<dbReference type="Pfam" id="PF18962">
    <property type="entry name" value="Por_Secre_tail"/>
    <property type="match status" value="1"/>
</dbReference>
<name>A0ABS5KAP6_9BACT</name>
<dbReference type="PANTHER" id="PTHR42884">
    <property type="entry name" value="PROPROTEIN CONVERTASE SUBTILISIN/KEXIN-RELATED"/>
    <property type="match status" value="1"/>
</dbReference>
<organism evidence="7 8">
    <name type="scientific">Carboxylicivirga mesophila</name>
    <dbReference type="NCBI Taxonomy" id="1166478"/>
    <lineage>
        <taxon>Bacteria</taxon>
        <taxon>Pseudomonadati</taxon>
        <taxon>Bacteroidota</taxon>
        <taxon>Bacteroidia</taxon>
        <taxon>Marinilabiliales</taxon>
        <taxon>Marinilabiliaceae</taxon>
        <taxon>Carboxylicivirga</taxon>
    </lineage>
</organism>
<feature type="active site" description="Charge relay system" evidence="4">
    <location>
        <position position="207"/>
    </location>
</feature>
<dbReference type="InterPro" id="IPR036116">
    <property type="entry name" value="FN3_sf"/>
</dbReference>
<feature type="signal peptide" evidence="5">
    <location>
        <begin position="1"/>
        <end position="23"/>
    </location>
</feature>
<comment type="similarity">
    <text evidence="4">Belongs to the peptidase S8 family.</text>
</comment>
<comment type="caution">
    <text evidence="7">The sequence shown here is derived from an EMBL/GenBank/DDBJ whole genome shotgun (WGS) entry which is preliminary data.</text>
</comment>
<dbReference type="PRINTS" id="PR00723">
    <property type="entry name" value="SUBTILISIN"/>
</dbReference>
<protein>
    <submittedName>
        <fullName evidence="7">S8 family serine peptidase</fullName>
    </submittedName>
</protein>
<dbReference type="PANTHER" id="PTHR42884:SF14">
    <property type="entry name" value="NEUROENDOCRINE CONVERTASE 1"/>
    <property type="match status" value="1"/>
</dbReference>
<dbReference type="InterPro" id="IPR022398">
    <property type="entry name" value="Peptidase_S8_His-AS"/>
</dbReference>
<dbReference type="PROSITE" id="PS51892">
    <property type="entry name" value="SUBTILASE"/>
    <property type="match status" value="1"/>
</dbReference>
<dbReference type="InterPro" id="IPR013783">
    <property type="entry name" value="Ig-like_fold"/>
</dbReference>
<sequence>MSKNLKYYLVGLVFLFTALVANAQQLFKEGHLQGTFRVKVKPEVELVMLKSASTSGDTPKVGIVEMDNALTHYRATKMRRVFPYSEQRDAKHRKHGLHLWYEIDYSSEAELNEVVNSFASLAVIERAEKIREKSLHTYKFVPYKGGSSNSQLKSATNDFMFDDPYLEQNYHYAPTGVLERFDLAHINLFEAWKKSTGDRSVVVSVHDQGIDLRHPDLEANIWRNESEINGTDGRDSDFNGYVDDKYGYNFASNSGYISGGNHGTHVAGTIGAVNNNGIGTAGIAGGSGNDDGVRLMSCQIFDGSNQGGIANSFVYAADNGAVISQNSWGYPKPGVREEAVEAGIRYFIEEAGRFDGSPLKGGIVIFASGNADMDDELYPGYMSEVLTVAAIHYKEEKAGYSNYGNWINISAPGGDMDNDELLTPEEEEYPMHHGIFSTVVDSYGWLEGTSMATPHVSGVAALVVSHMKNKGLTNKELFSILEGSVDNIYGEFPEDHKHYNKLGTGLINALYALDDKTNSGPATITNLAINEASQDLFILEFSVPATGYGRAPQSYEIYYSEQPFSESDLGMVSRKTIAAKQDVVDELTTYELDNLQPLTHYYVGLVSVDKWGNKSLLSNLVDGQTTAGPEAVLEVDYTYPDQHMVEHMIDANVSAKASGQFKLYNKGEGILNWLTNIDFTTDKEWSEPLPGLKGATVFSSGTTPSVYASSPYQTVVEYNQVPDTALFKGYLNASSYYYIGEASEEDPSSSATRYRVQTGTNSEPGNGFNLTHIAARLNVDLGADEVILLEIFEGRDIQSAKLRHRQALEENISSHTYKHALNTQLFFEEGSYFWVIIHPPTGHKYPLAIAFEEDKGWGRNNCYYSSNFGQSWNSLADVYMDGFAYMVEAISYLSPGNTFVALQQDEGRISAQGQETVMYDIDASNIINGTYHFNVNTVTNDLNNELLSYRMTTVIDGHEPVISGTTLIDFGRVVIGKEKHMEAYITNAGLGNFVLNRSERGANTKEILFNGSTGSYSSPKTIEALSSAFFKIGYKPTTPGVFDNYIRFYNSNGTEEYTIKVTGYAVNPPVGTLLPESEAFDNVTIGDELNGTFTIQNDGDYPLHYYMPKFADKPGDFEDVDANVSLFGYFSEEKQYSQDWDEISTTGTIASGLTNDNGDVKRVHEVELSFGFPFFGKVERKVYISPYGLLAFTKDGSFNQFPMAPLNEYSPTRAFCAIGEPFMFDPNINSTIYYQDFGDRFVVQFQDMPMGSLNEQDLTINQHKLTFQLVLYKNGNMEVRYHDLDGFMRTDWWSVWAHDNAQDDAIIGNYFQGRQTTIQQGTVIRFINPGLGLFKSVTNPAGVLLKGESVAIDYTLSTDILNVDDYTEYLPVLTNEPGKPFFNFRADINVTGGGEADLNTDATSFEFGENYHLANISQNLLIRNDGRAPGIITDIVITGANADKFELLTERIFPYELKAEMIETFVIKAVSDVVGEYDAELQLTFDDAEVITIPVHSAIINAPLISTDKASVDVNVMSGEKASASLTITNTGLNVLEYGIKGSALVHLDEPALKSGVAIKDYQYQAFHQKNNPNVHYEWIDISTTGTKLKSMELATQKDFWNTVELPWTFNYYGTDYNTMYVGYCGVISFTEYEEAYTRGGIRVPSEEGPNNLVAPMFGFVYNDLYNDKNAGVYYQAFEDEFVVQYQGFTDGFGMSTGPISWQVIFRHDGSFKFQYNFNGELFSMAPGVSAIGIENATGTEGITIAYNSTYINDDTAIEFYPFEKKVLNPGESATHNFIADATNIYAGEYTETVTIINNTVADGLYEVPFNLFVDGTIDLDIPATVDMGEIFIVDYEEINSPHSPDDESWVLDFELNNHGTKAFRIGKIFANSLGYQDDLRVSLNALVSGRMGFDYAYTDVQSLPHIYWGPTGQEEMPLLIPAKGKLEGWVYLNNSPTMVKELSGEMVLIDFEAVKDLTIAEKDALLESDIAEEYKIRVAFTAKQVEAPAMKLDKEAISAYALDDTFIGNETLNISNIDGKYDLRFSLDINYEYIYMSLSDTYATDNVITYSDNASDYSAQLETAGKLKSKSIKTTNESRVLTQLLDDEVLHTFGWGAPDAEVHTVTRLVAPEDGFCFSQLEHYYTYRNTLESYYTVQVFAGDDDFLKTGLIYSQRVNYSYDKPLYNNQTVKELVDLERPVMIHGGETFYIRIIYAEEMISPAALGRIAPEDEDGNLFGSKGVVYREVSQLGVPEIGWMIKAIETEKISPEWLVPSLWEGTVAPGESMNLNFEMFGSRVFNTTNKAKVYIQSNDPKNKQARVAAELIKNNGPTYGIDQNFVIELDENETFDFILYASHLGGLEYTLRLAEDYPFVSGEFDGQNMKLHFAPDYNSAGLYRVVVEGEDSKGLVNNYTFIVRINNVNRAPVEIQDLYFRYEVDKHLQYTIDLTEYIADPDGEAVTYTVTKDNDKIEMYHSGNGLIIKPLELGVTTLTIIAEDPHGARLVSEATIDLVVRVGIDDVEDAQITIYPNPVHDVLTISSNMVLSDDLNYRILSVTGESVKNGVIRAGSLNTNIEVSSLRKGLYMLELSSDELSVTKKFTKL</sequence>
<dbReference type="RefSeq" id="WP_212228556.1">
    <property type="nucleotide sequence ID" value="NZ_JAGUCN010000012.1"/>
</dbReference>
<evidence type="ECO:0000256" key="3">
    <source>
        <dbReference type="ARBA" id="ARBA00022825"/>
    </source>
</evidence>
<dbReference type="InterPro" id="IPR023828">
    <property type="entry name" value="Peptidase_S8_Ser-AS"/>
</dbReference>
<keyword evidence="8" id="KW-1185">Reference proteome</keyword>